<evidence type="ECO:0000259" key="7">
    <source>
        <dbReference type="PROSITE" id="PS50089"/>
    </source>
</evidence>
<evidence type="ECO:0000313" key="9">
    <source>
        <dbReference type="EMBL" id="CRG92894.1"/>
    </source>
</evidence>
<dbReference type="GO" id="GO:0008270">
    <property type="term" value="F:zinc ion binding"/>
    <property type="evidence" value="ECO:0007669"/>
    <property type="project" value="UniProtKB-KW"/>
</dbReference>
<evidence type="ECO:0000256" key="1">
    <source>
        <dbReference type="ARBA" id="ARBA00022723"/>
    </source>
</evidence>
<dbReference type="Gene3D" id="3.30.40.10">
    <property type="entry name" value="Zinc/RING finger domain, C3HC4 (zinc finger)"/>
    <property type="match status" value="1"/>
</dbReference>
<keyword evidence="6" id="KW-0378">Hydrolase</keyword>
<evidence type="ECO:0000256" key="2">
    <source>
        <dbReference type="ARBA" id="ARBA00022771"/>
    </source>
</evidence>
<evidence type="ECO:0000256" key="6">
    <source>
        <dbReference type="PROSITE-ProRule" id="PRU01161"/>
    </source>
</evidence>
<evidence type="ECO:0000259" key="8">
    <source>
        <dbReference type="PROSITE" id="PS51635"/>
    </source>
</evidence>
<dbReference type="Proteomes" id="UP000054383">
    <property type="component" value="Unassembled WGS sequence"/>
</dbReference>
<dbReference type="AlphaFoldDB" id="A0A0U1MBA4"/>
<dbReference type="PROSITE" id="PS50089">
    <property type="entry name" value="ZF_RING_2"/>
    <property type="match status" value="1"/>
</dbReference>
<dbReference type="GO" id="GO:0047499">
    <property type="term" value="F:calcium-independent phospholipase A2 activity"/>
    <property type="evidence" value="ECO:0007669"/>
    <property type="project" value="TreeGrafter"/>
</dbReference>
<evidence type="ECO:0000313" key="10">
    <source>
        <dbReference type="Proteomes" id="UP000054383"/>
    </source>
</evidence>
<name>A0A0U1MBA4_TALIS</name>
<dbReference type="InterPro" id="IPR001841">
    <property type="entry name" value="Znf_RING"/>
</dbReference>
<organism evidence="9 10">
    <name type="scientific">Talaromyces islandicus</name>
    <name type="common">Penicillium islandicum</name>
    <dbReference type="NCBI Taxonomy" id="28573"/>
    <lineage>
        <taxon>Eukaryota</taxon>
        <taxon>Fungi</taxon>
        <taxon>Dikarya</taxon>
        <taxon>Ascomycota</taxon>
        <taxon>Pezizomycotina</taxon>
        <taxon>Eurotiomycetes</taxon>
        <taxon>Eurotiomycetidae</taxon>
        <taxon>Eurotiales</taxon>
        <taxon>Trichocomaceae</taxon>
        <taxon>Talaromyces</taxon>
        <taxon>Talaromyces sect. Islandici</taxon>
    </lineage>
</organism>
<dbReference type="OrthoDB" id="194358at2759"/>
<evidence type="ECO:0000256" key="4">
    <source>
        <dbReference type="ARBA" id="ARBA00023098"/>
    </source>
</evidence>
<evidence type="ECO:0000256" key="3">
    <source>
        <dbReference type="ARBA" id="ARBA00022833"/>
    </source>
</evidence>
<dbReference type="GO" id="GO:0046486">
    <property type="term" value="P:glycerolipid metabolic process"/>
    <property type="evidence" value="ECO:0007669"/>
    <property type="project" value="UniProtKB-ARBA"/>
</dbReference>
<dbReference type="Gene3D" id="3.40.1090.10">
    <property type="entry name" value="Cytosolic phospholipase A2 catalytic domain"/>
    <property type="match status" value="1"/>
</dbReference>
<dbReference type="PANTHER" id="PTHR24185">
    <property type="entry name" value="CALCIUM-INDEPENDENT PHOSPHOLIPASE A2-GAMMA"/>
    <property type="match status" value="1"/>
</dbReference>
<dbReference type="SUPFAM" id="SSF52151">
    <property type="entry name" value="FabD/lysophospholipase-like"/>
    <property type="match status" value="1"/>
</dbReference>
<dbReference type="OMA" id="VICIFAE"/>
<feature type="short sequence motif" description="GXSXG" evidence="6">
    <location>
        <begin position="505"/>
        <end position="509"/>
    </location>
</feature>
<dbReference type="CDD" id="cd07199">
    <property type="entry name" value="Pat17_PNPLA8_PNPLA9_like"/>
    <property type="match status" value="1"/>
</dbReference>
<dbReference type="PROSITE" id="PS51635">
    <property type="entry name" value="PNPLA"/>
    <property type="match status" value="1"/>
</dbReference>
<evidence type="ECO:0000256" key="5">
    <source>
        <dbReference type="PROSITE-ProRule" id="PRU00175"/>
    </source>
</evidence>
<dbReference type="InterPro" id="IPR016035">
    <property type="entry name" value="Acyl_Trfase/lysoPLipase"/>
</dbReference>
<keyword evidence="2 5" id="KW-0863">Zinc-finger</keyword>
<dbReference type="PROSITE" id="PS00518">
    <property type="entry name" value="ZF_RING_1"/>
    <property type="match status" value="1"/>
</dbReference>
<dbReference type="Pfam" id="PF01734">
    <property type="entry name" value="Patatin"/>
    <property type="match status" value="1"/>
</dbReference>
<keyword evidence="1" id="KW-0479">Metal-binding</keyword>
<feature type="active site" description="Proton acceptor" evidence="6">
    <location>
        <position position="657"/>
    </location>
</feature>
<keyword evidence="6" id="KW-0442">Lipid degradation</keyword>
<dbReference type="GO" id="GO:0016874">
    <property type="term" value="F:ligase activity"/>
    <property type="evidence" value="ECO:0007669"/>
    <property type="project" value="UniProtKB-KW"/>
</dbReference>
<dbReference type="InterPro" id="IPR017907">
    <property type="entry name" value="Znf_RING_CS"/>
</dbReference>
<keyword evidence="9" id="KW-0436">Ligase</keyword>
<dbReference type="EMBL" id="CVMT01000026">
    <property type="protein sequence ID" value="CRG92894.1"/>
    <property type="molecule type" value="Genomic_DNA"/>
</dbReference>
<feature type="short sequence motif" description="GXGXXG" evidence="6">
    <location>
        <begin position="472"/>
        <end position="477"/>
    </location>
</feature>
<keyword evidence="4 6" id="KW-0443">Lipid metabolism</keyword>
<dbReference type="GO" id="GO:0016020">
    <property type="term" value="C:membrane"/>
    <property type="evidence" value="ECO:0007669"/>
    <property type="project" value="TreeGrafter"/>
</dbReference>
<accession>A0A0U1MBA4</accession>
<feature type="domain" description="RING-type" evidence="7">
    <location>
        <begin position="403"/>
        <end position="449"/>
    </location>
</feature>
<dbReference type="InterPro" id="IPR013083">
    <property type="entry name" value="Znf_RING/FYVE/PHD"/>
</dbReference>
<dbReference type="InterPro" id="IPR002641">
    <property type="entry name" value="PNPLA_dom"/>
</dbReference>
<dbReference type="PANTHER" id="PTHR24185:SF8">
    <property type="entry name" value="PNPLA DOMAIN-CONTAINING PROTEIN"/>
    <property type="match status" value="1"/>
</dbReference>
<sequence length="946" mass="104930">MATWLDVVSDQNEWSLVDTGRMARVVREMSHPAHQYPSLLFCLGRTVKVQALRSLFRQNNITRRDGPGLARLHLSATTARTQHPVWVIDGELHTRPRAAATTRWPRRALLMDGHRSYEAAQHRCCARILLPLADVVCLFVDDLGGRDAVAALLQRWTCESAHGTVTYEGRPQLVVVDTGPDAAEWLSSLAGLTSSSPYRRCFADAPRVVRLRDRERLSPCARFAPLRTAIVDQLQSVRGVREARHLLLSAVHIHALADAAARAITTRPTAVFDLIRAAREGNEVDATLTQHLTTFLHLAVPAGWSDGDLVSFVASALLLDGYPPGMHRFDPAVLFRRLYAGHCEAAWAAVPDVDPTERCRAIEVAFIGLFDQLSTRQSAAQIRRDVVAPQRRLWSTLTTTTTCLFCVRRAPEHALPCGHALCDVCVRIFGTRSRRVGHRFDFDRCLLCRQAISLSIQLLPPTKRPNVLVLDGGGVRGDIELKYLCALQDRCGTVQLPELFHLSVGTSVGTLNNFELHVIGSSPHHAQTKFPPLAKGVFASTPPRTAAGRAWALVRHLLRDGRYDSSVLDRTLQEAFGRHRRLFGSANHTVVGTRVAATVSHIANGQLCLFTNYRGIGRPQETSAYQVLVPRTAAEEPRLWEVYFPTFYLPGWGHFQDGGVRANNPVKVARRECAIIWPAAERPDVILSIGTGYHTPPAPPVDRPARGILRDGFIARLLRSQLLCSPALDGEQAWQEAWDEMPAELREDSFRLNRHFPQGLPELDDVRWLDGRDGGRYVIPSPLVRALLATLFYFELDEAPEERAGRLRCQGSILCSAADASGAVDGVLAEFPGACFAVAGGVSLGRVEEDHGCRACGYYRQRVSFDVSSLHEQVALVLRGRTGDHRIASFPNPLQWFLDRQGATAAFGRADHDPQRWPRRLCYCTVGTKRAVHFVEPASTAKRCRL</sequence>
<gene>
    <name evidence="9" type="ORF">PISL3812_09969</name>
</gene>
<reference evidence="9 10" key="1">
    <citation type="submission" date="2015-04" db="EMBL/GenBank/DDBJ databases">
        <authorList>
            <person name="Syromyatnikov M.Y."/>
            <person name="Popov V.N."/>
        </authorList>
    </citation>
    <scope>NUCLEOTIDE SEQUENCE [LARGE SCALE GENOMIC DNA]</scope>
    <source>
        <strain evidence="9">WF-38-12</strain>
    </source>
</reference>
<keyword evidence="10" id="KW-1185">Reference proteome</keyword>
<feature type="short sequence motif" description="DGA/G" evidence="6">
    <location>
        <begin position="657"/>
        <end position="659"/>
    </location>
</feature>
<dbReference type="STRING" id="28573.A0A0U1MBA4"/>
<dbReference type="GO" id="GO:0016042">
    <property type="term" value="P:lipid catabolic process"/>
    <property type="evidence" value="ECO:0007669"/>
    <property type="project" value="UniProtKB-UniRule"/>
</dbReference>
<keyword evidence="3" id="KW-0862">Zinc</keyword>
<feature type="domain" description="PNPLA" evidence="8">
    <location>
        <begin position="468"/>
        <end position="670"/>
    </location>
</feature>
<feature type="active site" description="Nucleophile" evidence="6">
    <location>
        <position position="507"/>
    </location>
</feature>
<protein>
    <submittedName>
        <fullName evidence="9">Leucine--tRNA ligase</fullName>
    </submittedName>
</protein>
<proteinExistence type="predicted"/>
<dbReference type="GO" id="GO:0019369">
    <property type="term" value="P:arachidonate metabolic process"/>
    <property type="evidence" value="ECO:0007669"/>
    <property type="project" value="TreeGrafter"/>
</dbReference>